<protein>
    <submittedName>
        <fullName evidence="2">NERD domain-containing protein</fullName>
    </submittedName>
</protein>
<accession>A0ABY5P456</accession>
<evidence type="ECO:0000313" key="2">
    <source>
        <dbReference type="EMBL" id="UUX33469.1"/>
    </source>
</evidence>
<sequence>MKKSNHLMVLEYMERRGMLVDADAKSQLYAMQKGFEGELAFAALFERFANQDWLLIYDYWFASGKKKQIDFLLLSSAVWFQIEVKNYEGRFEYKTGECWHNGKLLDENLFSNMEERARRLKKIAAGVSSKIQVRSIAIFINEFGQTYFDETFTGEAINHLQIKDFFWSIRNVQKLPAWLEDKVRLALEEERGTYAIAFKGLDPGVFELVRQGVCCDGDESCGGFHAVRHQQYSFICQKCGKIESLADVIARHAVELRYLFYDYPEMVTAGNLYLLMGGAVSKIAIRKHLSAKYDLVRVSNTHYYRINI</sequence>
<gene>
    <name evidence="2" type="ORF">NRE15_11245</name>
</gene>
<dbReference type="InterPro" id="IPR011528">
    <property type="entry name" value="NERD"/>
</dbReference>
<name>A0ABY5P456_9LACT</name>
<dbReference type="Proteomes" id="UP001315967">
    <property type="component" value="Chromosome"/>
</dbReference>
<dbReference type="PROSITE" id="PS50965">
    <property type="entry name" value="NERD"/>
    <property type="match status" value="1"/>
</dbReference>
<evidence type="ECO:0000313" key="3">
    <source>
        <dbReference type="Proteomes" id="UP001315967"/>
    </source>
</evidence>
<proteinExistence type="predicted"/>
<reference evidence="2 3" key="1">
    <citation type="submission" date="2022-08" db="EMBL/GenBank/DDBJ databases">
        <title>Aerococcaceae sp. nov isolated from spoiled eye mask.</title>
        <authorList>
            <person name="Zhou G."/>
            <person name="Xie X.-B."/>
            <person name="Shi Q.-S."/>
            <person name="Wang Y.-S."/>
            <person name="Wen X."/>
            <person name="Peng H."/>
            <person name="Yang X.-J."/>
            <person name="Tao H.-B."/>
            <person name="Huang X.-M."/>
        </authorList>
    </citation>
    <scope>NUCLEOTIDE SEQUENCE [LARGE SCALE GENOMIC DNA]</scope>
    <source>
        <strain evidence="3">DM20194951</strain>
    </source>
</reference>
<keyword evidence="3" id="KW-1185">Reference proteome</keyword>
<dbReference type="Pfam" id="PF08378">
    <property type="entry name" value="NERD"/>
    <property type="match status" value="1"/>
</dbReference>
<evidence type="ECO:0000259" key="1">
    <source>
        <dbReference type="PROSITE" id="PS50965"/>
    </source>
</evidence>
<dbReference type="RefSeq" id="WP_313792971.1">
    <property type="nucleotide sequence ID" value="NZ_CP102453.1"/>
</dbReference>
<organism evidence="2 3">
    <name type="scientific">Fundicoccus culcitae</name>
    <dbReference type="NCBI Taxonomy" id="2969821"/>
    <lineage>
        <taxon>Bacteria</taxon>
        <taxon>Bacillati</taxon>
        <taxon>Bacillota</taxon>
        <taxon>Bacilli</taxon>
        <taxon>Lactobacillales</taxon>
        <taxon>Aerococcaceae</taxon>
        <taxon>Fundicoccus</taxon>
    </lineage>
</organism>
<feature type="domain" description="NERD" evidence="1">
    <location>
        <begin position="33"/>
        <end position="146"/>
    </location>
</feature>
<dbReference type="EMBL" id="CP102453">
    <property type="protein sequence ID" value="UUX33469.1"/>
    <property type="molecule type" value="Genomic_DNA"/>
</dbReference>